<dbReference type="InterPro" id="IPR018705">
    <property type="entry name" value="DUF2134_membrane"/>
</dbReference>
<feature type="domain" description="DUF2134" evidence="2">
    <location>
        <begin position="39"/>
        <end position="140"/>
    </location>
</feature>
<evidence type="ECO:0000313" key="3">
    <source>
        <dbReference type="EMBL" id="MCJ0763906.1"/>
    </source>
</evidence>
<protein>
    <submittedName>
        <fullName evidence="3">Pilus assembly protein TadG-related protein</fullName>
    </submittedName>
</protein>
<organism evidence="3 4">
    <name type="scientific">Variovorax terrae</name>
    <dbReference type="NCBI Taxonomy" id="2923278"/>
    <lineage>
        <taxon>Bacteria</taxon>
        <taxon>Pseudomonadati</taxon>
        <taxon>Pseudomonadota</taxon>
        <taxon>Betaproteobacteria</taxon>
        <taxon>Burkholderiales</taxon>
        <taxon>Comamonadaceae</taxon>
        <taxon>Variovorax</taxon>
    </lineage>
</organism>
<name>A0A9X1VU89_9BURK</name>
<dbReference type="RefSeq" id="WP_243306482.1">
    <property type="nucleotide sequence ID" value="NZ_JALGBI010000001.1"/>
</dbReference>
<reference evidence="3" key="1">
    <citation type="submission" date="2022-03" db="EMBL/GenBank/DDBJ databases">
        <authorList>
            <person name="Woo C.Y."/>
        </authorList>
    </citation>
    <scope>NUCLEOTIDE SEQUENCE</scope>
    <source>
        <strain evidence="3">CYS-02</strain>
    </source>
</reference>
<dbReference type="Proteomes" id="UP001139447">
    <property type="component" value="Unassembled WGS sequence"/>
</dbReference>
<gene>
    <name evidence="3" type="ORF">MMF98_11885</name>
</gene>
<keyword evidence="1" id="KW-0472">Membrane</keyword>
<evidence type="ECO:0000313" key="4">
    <source>
        <dbReference type="Proteomes" id="UP001139447"/>
    </source>
</evidence>
<accession>A0A9X1VU89</accession>
<sequence>MLGAIWLMVAVICLMSIDIGNVFWQRREVQKIADLAALAGAGVVAGGCANASANALANAGLNGLQTTDSAAVTCGNWNPRDPRGAADATASPPRYFRVSEVPLNSAHVSVSRTVPYFFVFNFFGAGGAPASRTVTAEATAARTSPLAALNIQSTLVTVDSGKSTLLNSVFGGLLGGTLNLSAVGWQGLLDTNINLLSYLDRLALNLGVAAGDYNALLATQTTVGRLLQAAVDVLGSGSAASTAIIGLQGIVAPAIGALPLELGDVLQLQAGTQAAGLNVDLQAFQLIQGVVQLANSKSAVFAAVPLSVPGIGTATVNVKVLEPPQLSAIGNPELAKADPTGPNGIFVRTAQVRTLLSVDLTSSLTSLVSGLQSTLDGLLSPITNLLNSVLTLNLVDVLSNLLCIGCTRNVTDLLILPGPFRFDVNIDAAAGQARITDFTCNSNTSKSLTVPASTSALNVRIGRMGSSAADAANKVFASPSAPTVAPVPLIDIGVKTCTRTCVVLCISSCQPRQPFAGGGIGLMTNTSLAGASQGLTYSAPPATDLPDITSAPAYQSISSSNVVNSLSSTLSGVSIQMYKPLVSGSGLGDLLAGAGSVISTLVSLLQSAVSTVLSPLLDPLVNSLLKTLGITLAQSSVGARLTCDGSVELVY</sequence>
<evidence type="ECO:0000256" key="1">
    <source>
        <dbReference type="SAM" id="Phobius"/>
    </source>
</evidence>
<proteinExistence type="predicted"/>
<evidence type="ECO:0000259" key="2">
    <source>
        <dbReference type="Pfam" id="PF09977"/>
    </source>
</evidence>
<comment type="caution">
    <text evidence="3">The sequence shown here is derived from an EMBL/GenBank/DDBJ whole genome shotgun (WGS) entry which is preliminary data.</text>
</comment>
<feature type="transmembrane region" description="Helical" evidence="1">
    <location>
        <begin position="6"/>
        <end position="24"/>
    </location>
</feature>
<dbReference type="EMBL" id="JALGBI010000001">
    <property type="protein sequence ID" value="MCJ0763906.1"/>
    <property type="molecule type" value="Genomic_DNA"/>
</dbReference>
<feature type="transmembrane region" description="Helical" evidence="1">
    <location>
        <begin position="36"/>
        <end position="57"/>
    </location>
</feature>
<keyword evidence="4" id="KW-1185">Reference proteome</keyword>
<dbReference type="AlphaFoldDB" id="A0A9X1VU89"/>
<dbReference type="Pfam" id="PF09977">
    <property type="entry name" value="Tad_C"/>
    <property type="match status" value="1"/>
</dbReference>
<keyword evidence="1" id="KW-0812">Transmembrane</keyword>
<keyword evidence="1" id="KW-1133">Transmembrane helix</keyword>